<dbReference type="InterPro" id="IPR008333">
    <property type="entry name" value="Cbr1-like_FAD-bd_dom"/>
</dbReference>
<sequence>MIKSIAKLKTKKQIANFVWEFTFEMFEPKILDFVSGQYISIIVDPKTRRQYSIASSPLSSEREFILCFDAKPNGLGVNHLLKLNIKDEISFIGPIGNFVLPSKPASNLFFIATGTGIAPLRSMIETLIINKSDLKHNIHLHFGTRNINDLFYTDLFDRYLHDGSIKYYKKYLSRESLPETTSGYVTQFIAGLSSEIISDSQYFICGGTEMVKSAKQMLLDKNVSSENIFHEEFY</sequence>
<dbReference type="InterPro" id="IPR017938">
    <property type="entry name" value="Riboflavin_synthase-like_b-brl"/>
</dbReference>
<evidence type="ECO:0000259" key="1">
    <source>
        <dbReference type="PROSITE" id="PS51384"/>
    </source>
</evidence>
<name>A0A1F4URZ6_UNCKA</name>
<dbReference type="InterPro" id="IPR001433">
    <property type="entry name" value="OxRdtase_FAD/NAD-bd"/>
</dbReference>
<reference evidence="2 3" key="1">
    <citation type="journal article" date="2016" name="Nat. Commun.">
        <title>Thousands of microbial genomes shed light on interconnected biogeochemical processes in an aquifer system.</title>
        <authorList>
            <person name="Anantharaman K."/>
            <person name="Brown C.T."/>
            <person name="Hug L.A."/>
            <person name="Sharon I."/>
            <person name="Castelle C.J."/>
            <person name="Probst A.J."/>
            <person name="Thomas B.C."/>
            <person name="Singh A."/>
            <person name="Wilkins M.J."/>
            <person name="Karaoz U."/>
            <person name="Brodie E.L."/>
            <person name="Williams K.H."/>
            <person name="Hubbard S.S."/>
            <person name="Banfield J.F."/>
        </authorList>
    </citation>
    <scope>NUCLEOTIDE SEQUENCE [LARGE SCALE GENOMIC DNA]</scope>
</reference>
<dbReference type="Pfam" id="PF00175">
    <property type="entry name" value="NAD_binding_1"/>
    <property type="match status" value="1"/>
</dbReference>
<dbReference type="PRINTS" id="PR00371">
    <property type="entry name" value="FPNCR"/>
</dbReference>
<dbReference type="InterPro" id="IPR039261">
    <property type="entry name" value="FNR_nucleotide-bd"/>
</dbReference>
<dbReference type="Pfam" id="PF00970">
    <property type="entry name" value="FAD_binding_6"/>
    <property type="match status" value="1"/>
</dbReference>
<proteinExistence type="predicted"/>
<dbReference type="GO" id="GO:0016491">
    <property type="term" value="F:oxidoreductase activity"/>
    <property type="evidence" value="ECO:0007669"/>
    <property type="project" value="InterPro"/>
</dbReference>
<dbReference type="InterPro" id="IPR017927">
    <property type="entry name" value="FAD-bd_FR_type"/>
</dbReference>
<dbReference type="Proteomes" id="UP000176444">
    <property type="component" value="Unassembled WGS sequence"/>
</dbReference>
<dbReference type="PRINTS" id="PR00410">
    <property type="entry name" value="PHEHYDRXLASE"/>
</dbReference>
<dbReference type="Gene3D" id="3.40.50.80">
    <property type="entry name" value="Nucleotide-binding domain of ferredoxin-NADP reductase (FNR) module"/>
    <property type="match status" value="1"/>
</dbReference>
<dbReference type="CDD" id="cd00322">
    <property type="entry name" value="FNR_like"/>
    <property type="match status" value="1"/>
</dbReference>
<evidence type="ECO:0000313" key="2">
    <source>
        <dbReference type="EMBL" id="OGC47751.1"/>
    </source>
</evidence>
<dbReference type="PANTHER" id="PTHR47354">
    <property type="entry name" value="NADH OXIDOREDUCTASE HCR"/>
    <property type="match status" value="1"/>
</dbReference>
<dbReference type="SUPFAM" id="SSF63380">
    <property type="entry name" value="Riboflavin synthase domain-like"/>
    <property type="match status" value="1"/>
</dbReference>
<dbReference type="InterPro" id="IPR050415">
    <property type="entry name" value="MRET"/>
</dbReference>
<dbReference type="InterPro" id="IPR001709">
    <property type="entry name" value="Flavoprot_Pyr_Nucl_cyt_Rdtase"/>
</dbReference>
<protein>
    <recommendedName>
        <fullName evidence="1">FAD-binding FR-type domain-containing protein</fullName>
    </recommendedName>
</protein>
<dbReference type="SUPFAM" id="SSF52343">
    <property type="entry name" value="Ferredoxin reductase-like, C-terminal NADP-linked domain"/>
    <property type="match status" value="1"/>
</dbReference>
<gene>
    <name evidence="2" type="ORF">A2713_01160</name>
</gene>
<organism evidence="2 3">
    <name type="scientific">candidate division WWE3 bacterium RIFCSPHIGHO2_01_FULL_35_17</name>
    <dbReference type="NCBI Taxonomy" id="1802614"/>
    <lineage>
        <taxon>Bacteria</taxon>
        <taxon>Katanobacteria</taxon>
    </lineage>
</organism>
<dbReference type="PANTHER" id="PTHR47354:SF5">
    <property type="entry name" value="PROTEIN RFBI"/>
    <property type="match status" value="1"/>
</dbReference>
<dbReference type="PROSITE" id="PS51384">
    <property type="entry name" value="FAD_FR"/>
    <property type="match status" value="1"/>
</dbReference>
<evidence type="ECO:0000313" key="3">
    <source>
        <dbReference type="Proteomes" id="UP000176444"/>
    </source>
</evidence>
<dbReference type="AlphaFoldDB" id="A0A1F4URZ6"/>
<dbReference type="Gene3D" id="2.40.30.10">
    <property type="entry name" value="Translation factors"/>
    <property type="match status" value="1"/>
</dbReference>
<dbReference type="EMBL" id="MEUX01000010">
    <property type="protein sequence ID" value="OGC47751.1"/>
    <property type="molecule type" value="Genomic_DNA"/>
</dbReference>
<accession>A0A1F4URZ6</accession>
<feature type="domain" description="FAD-binding FR-type" evidence="1">
    <location>
        <begin position="1"/>
        <end position="101"/>
    </location>
</feature>
<comment type="caution">
    <text evidence="2">The sequence shown here is derived from an EMBL/GenBank/DDBJ whole genome shotgun (WGS) entry which is preliminary data.</text>
</comment>